<proteinExistence type="predicted"/>
<reference evidence="2" key="1">
    <citation type="journal article" date="2023" name="Front. Plant Sci.">
        <title>Chromosomal-level genome assembly of Melastoma candidum provides insights into trichome evolution.</title>
        <authorList>
            <person name="Zhong Y."/>
            <person name="Wu W."/>
            <person name="Sun C."/>
            <person name="Zou P."/>
            <person name="Liu Y."/>
            <person name="Dai S."/>
            <person name="Zhou R."/>
        </authorList>
    </citation>
    <scope>NUCLEOTIDE SEQUENCE [LARGE SCALE GENOMIC DNA]</scope>
</reference>
<keyword evidence="2" id="KW-1185">Reference proteome</keyword>
<name>A0ACB9RTJ1_9MYRT</name>
<organism evidence="1 2">
    <name type="scientific">Melastoma candidum</name>
    <dbReference type="NCBI Taxonomy" id="119954"/>
    <lineage>
        <taxon>Eukaryota</taxon>
        <taxon>Viridiplantae</taxon>
        <taxon>Streptophyta</taxon>
        <taxon>Embryophyta</taxon>
        <taxon>Tracheophyta</taxon>
        <taxon>Spermatophyta</taxon>
        <taxon>Magnoliopsida</taxon>
        <taxon>eudicotyledons</taxon>
        <taxon>Gunneridae</taxon>
        <taxon>Pentapetalae</taxon>
        <taxon>rosids</taxon>
        <taxon>malvids</taxon>
        <taxon>Myrtales</taxon>
        <taxon>Melastomataceae</taxon>
        <taxon>Melastomatoideae</taxon>
        <taxon>Melastomateae</taxon>
        <taxon>Melastoma</taxon>
    </lineage>
</organism>
<evidence type="ECO:0000313" key="1">
    <source>
        <dbReference type="EMBL" id="KAI4381767.1"/>
    </source>
</evidence>
<evidence type="ECO:0000313" key="2">
    <source>
        <dbReference type="Proteomes" id="UP001057402"/>
    </source>
</evidence>
<dbReference type="EMBL" id="CM042882">
    <property type="protein sequence ID" value="KAI4381767.1"/>
    <property type="molecule type" value="Genomic_DNA"/>
</dbReference>
<dbReference type="Proteomes" id="UP001057402">
    <property type="component" value="Chromosome 3"/>
</dbReference>
<gene>
    <name evidence="1" type="ORF">MLD38_007812</name>
</gene>
<protein>
    <submittedName>
        <fullName evidence="1">Uncharacterized protein</fullName>
    </submittedName>
</protein>
<comment type="caution">
    <text evidence="1">The sequence shown here is derived from an EMBL/GenBank/DDBJ whole genome shotgun (WGS) entry which is preliminary data.</text>
</comment>
<sequence length="163" mass="17350">MAPPPYPYPVPVAMPPGPIPMHAPSMQPFPYFGSQNPTAIPGPCSTFIPYPLHVNAAAEHPTVQHASSSHVSSHQSRSSEHERRIDDANLAEDSNNVATDLELKMPGSSTHQDSSGERRGKQAQGTERSVQDESSSSMFSSSSKALLQDNSSSSVGDIPKSGK</sequence>
<accession>A0ACB9RTJ1</accession>